<gene>
    <name evidence="1" type="ORF">SAMN02745906_1324</name>
</gene>
<reference evidence="1 2" key="1">
    <citation type="submission" date="2016-10" db="EMBL/GenBank/DDBJ databases">
        <authorList>
            <person name="Varghese N."/>
            <person name="Submissions S."/>
        </authorList>
    </citation>
    <scope>NUCLEOTIDE SEQUENCE [LARGE SCALE GENOMIC DNA]</scope>
    <source>
        <strain evidence="1 2">ATCC 19403</strain>
    </source>
</reference>
<sequence>MSEQTVPRMRTIHIGVPGPRCIEVQFLYHHGESAGK</sequence>
<evidence type="ECO:0000313" key="1">
    <source>
        <dbReference type="EMBL" id="SET71318.1"/>
    </source>
</evidence>
<keyword evidence="2" id="KW-1185">Reference proteome</keyword>
<accession>A0ABY1C5T2</accession>
<name>A0ABY1C5T2_9FIRM</name>
<dbReference type="Proteomes" id="UP000198970">
    <property type="component" value="Chromosome I"/>
</dbReference>
<proteinExistence type="predicted"/>
<organism evidence="1 2">
    <name type="scientific">Lacrimispora sphenoides JCM 1415</name>
    <dbReference type="NCBI Taxonomy" id="1297793"/>
    <lineage>
        <taxon>Bacteria</taxon>
        <taxon>Bacillati</taxon>
        <taxon>Bacillota</taxon>
        <taxon>Clostridia</taxon>
        <taxon>Lachnospirales</taxon>
        <taxon>Lachnospiraceae</taxon>
        <taxon>Lacrimispora</taxon>
    </lineage>
</organism>
<evidence type="ECO:0000313" key="2">
    <source>
        <dbReference type="Proteomes" id="UP000198970"/>
    </source>
</evidence>
<dbReference type="EMBL" id="LT630003">
    <property type="protein sequence ID" value="SET71318.1"/>
    <property type="molecule type" value="Genomic_DNA"/>
</dbReference>
<protein>
    <submittedName>
        <fullName evidence="1">Uncharacterized protein</fullName>
    </submittedName>
</protein>